<evidence type="ECO:0000313" key="2">
    <source>
        <dbReference type="EMBL" id="MFD1411293.1"/>
    </source>
</evidence>
<gene>
    <name evidence="2" type="ORF">ACFQ4R_06720</name>
</gene>
<feature type="transmembrane region" description="Helical" evidence="1">
    <location>
        <begin position="61"/>
        <end position="80"/>
    </location>
</feature>
<keyword evidence="3" id="KW-1185">Reference proteome</keyword>
<keyword evidence="1" id="KW-0812">Transmembrane</keyword>
<name>A0ABW4BNQ3_9LACO</name>
<reference evidence="3" key="1">
    <citation type="journal article" date="2019" name="Int. J. Syst. Evol. Microbiol.">
        <title>The Global Catalogue of Microorganisms (GCM) 10K type strain sequencing project: providing services to taxonomists for standard genome sequencing and annotation.</title>
        <authorList>
            <consortium name="The Broad Institute Genomics Platform"/>
            <consortium name="The Broad Institute Genome Sequencing Center for Infectious Disease"/>
            <person name="Wu L."/>
            <person name="Ma J."/>
        </authorList>
    </citation>
    <scope>NUCLEOTIDE SEQUENCE [LARGE SCALE GENOMIC DNA]</scope>
    <source>
        <strain evidence="3">CCM 8937</strain>
    </source>
</reference>
<dbReference type="RefSeq" id="WP_125647401.1">
    <property type="nucleotide sequence ID" value="NZ_JBHTOH010000038.1"/>
</dbReference>
<dbReference type="EMBL" id="JBHTOH010000038">
    <property type="protein sequence ID" value="MFD1411293.1"/>
    <property type="molecule type" value="Genomic_DNA"/>
</dbReference>
<comment type="caution">
    <text evidence="2">The sequence shown here is derived from an EMBL/GenBank/DDBJ whole genome shotgun (WGS) entry which is preliminary data.</text>
</comment>
<proteinExistence type="predicted"/>
<keyword evidence="1" id="KW-0472">Membrane</keyword>
<keyword evidence="1" id="KW-1133">Transmembrane helix</keyword>
<evidence type="ECO:0000313" key="3">
    <source>
        <dbReference type="Proteomes" id="UP001597191"/>
    </source>
</evidence>
<protein>
    <submittedName>
        <fullName evidence="2">Uncharacterized protein</fullName>
    </submittedName>
</protein>
<organism evidence="2 3">
    <name type="scientific">Lapidilactobacillus gannanensis</name>
    <dbReference type="NCBI Taxonomy" id="2486002"/>
    <lineage>
        <taxon>Bacteria</taxon>
        <taxon>Bacillati</taxon>
        <taxon>Bacillota</taxon>
        <taxon>Bacilli</taxon>
        <taxon>Lactobacillales</taxon>
        <taxon>Lactobacillaceae</taxon>
        <taxon>Lapidilactobacillus</taxon>
    </lineage>
</organism>
<feature type="transmembrane region" description="Helical" evidence="1">
    <location>
        <begin position="37"/>
        <end position="55"/>
    </location>
</feature>
<sequence>MSPTYLWLALVIVIFDLVALFTNLVKLTYHARWSLPRLVIGTVLAAGLVALIVTVQQHQDLVQLIILSTFLLTVLTWMLIRKGLGKKYVLLSLSTNGLKDWRAIRDFRVTKLTEQTSQLILIDFTQREYKLIINQSVTGLTDFVQHHLSRSKLH</sequence>
<feature type="transmembrane region" description="Helical" evidence="1">
    <location>
        <begin position="6"/>
        <end position="25"/>
    </location>
</feature>
<accession>A0ABW4BNQ3</accession>
<dbReference type="Proteomes" id="UP001597191">
    <property type="component" value="Unassembled WGS sequence"/>
</dbReference>
<evidence type="ECO:0000256" key="1">
    <source>
        <dbReference type="SAM" id="Phobius"/>
    </source>
</evidence>